<dbReference type="GO" id="GO:0009307">
    <property type="term" value="P:DNA restriction-modification system"/>
    <property type="evidence" value="ECO:0007669"/>
    <property type="project" value="UniProtKB-KW"/>
</dbReference>
<dbReference type="EMBL" id="JACJII010000001">
    <property type="protein sequence ID" value="MBA9001160.1"/>
    <property type="molecule type" value="Genomic_DNA"/>
</dbReference>
<evidence type="ECO:0000256" key="2">
    <source>
        <dbReference type="ARBA" id="ARBA00023125"/>
    </source>
</evidence>
<organism evidence="3 4">
    <name type="scientific">Thermomonospora cellulosilytica</name>
    <dbReference type="NCBI Taxonomy" id="1411118"/>
    <lineage>
        <taxon>Bacteria</taxon>
        <taxon>Bacillati</taxon>
        <taxon>Actinomycetota</taxon>
        <taxon>Actinomycetes</taxon>
        <taxon>Streptosporangiales</taxon>
        <taxon>Thermomonosporaceae</taxon>
        <taxon>Thermomonospora</taxon>
    </lineage>
</organism>
<sequence>MNVVALGEIIKPAQPPRAGDGEYPILSITMRHGLVDQEEKFKKRVASADLSAYKVVTRGQLVVGFPIDEGVLAFQNKYPKAVVSPAYSIWDLIAPDRVNRNYLQRYLRSPRALSYYVSRLRGTTARRRSLPQDVFLALPVPMPGRSEQDRIVSVLDQADRVRERRRGAIDLLDELARSIFLDMFGDPIKNPHSWPVWSFGDLLDMPPRNGVSPSSDGSVQGKVLTLSAITGSRFNDKSVKSALFYMAPPARQSVDSRDLLICRGSGNIALVGRGFFPSRSMVDVTFPDTVIAARVDRRRLLPNFIESLWGMPFVRRQIESVARTTSGIYKINQKMVEAVRVIVPPLDLQEQFSSRVEAVRRLEATHRAHLAGLDELFGSLQQRAFRGDL</sequence>
<keyword evidence="1" id="KW-0680">Restriction system</keyword>
<evidence type="ECO:0000313" key="3">
    <source>
        <dbReference type="EMBL" id="MBA9001160.1"/>
    </source>
</evidence>
<dbReference type="AlphaFoldDB" id="A0A7W3MSL9"/>
<dbReference type="SUPFAM" id="SSF116734">
    <property type="entry name" value="DNA methylase specificity domain"/>
    <property type="match status" value="2"/>
</dbReference>
<accession>A0A7W3MSL9</accession>
<dbReference type="EC" id="3.1.21.3" evidence="3"/>
<evidence type="ECO:0000313" key="4">
    <source>
        <dbReference type="Proteomes" id="UP000539313"/>
    </source>
</evidence>
<name>A0A7W3MSL9_9ACTN</name>
<dbReference type="InterPro" id="IPR044946">
    <property type="entry name" value="Restrct_endonuc_typeI_TRD_sf"/>
</dbReference>
<dbReference type="PANTHER" id="PTHR30408:SF12">
    <property type="entry name" value="TYPE I RESTRICTION ENZYME MJAVIII SPECIFICITY SUBUNIT"/>
    <property type="match status" value="1"/>
</dbReference>
<keyword evidence="3" id="KW-0378">Hydrolase</keyword>
<reference evidence="3 4" key="1">
    <citation type="submission" date="2020-08" db="EMBL/GenBank/DDBJ databases">
        <title>Sequencing the genomes of 1000 actinobacteria strains.</title>
        <authorList>
            <person name="Klenk H.-P."/>
        </authorList>
    </citation>
    <scope>NUCLEOTIDE SEQUENCE [LARGE SCALE GENOMIC DNA]</scope>
    <source>
        <strain evidence="3 4">DSM 45823</strain>
    </source>
</reference>
<dbReference type="GO" id="GO:0009035">
    <property type="term" value="F:type I site-specific deoxyribonuclease activity"/>
    <property type="evidence" value="ECO:0007669"/>
    <property type="project" value="UniProtKB-EC"/>
</dbReference>
<comment type="caution">
    <text evidence="3">The sequence shown here is derived from an EMBL/GenBank/DDBJ whole genome shotgun (WGS) entry which is preliminary data.</text>
</comment>
<protein>
    <submittedName>
        <fullName evidence="3">Type I restriction enzyme S subunit</fullName>
        <ecNumber evidence="3">3.1.21.3</ecNumber>
    </submittedName>
</protein>
<keyword evidence="2" id="KW-0238">DNA-binding</keyword>
<gene>
    <name evidence="3" type="ORF">HNR21_000042</name>
</gene>
<proteinExistence type="predicted"/>
<evidence type="ECO:0000256" key="1">
    <source>
        <dbReference type="ARBA" id="ARBA00022747"/>
    </source>
</evidence>
<keyword evidence="4" id="KW-1185">Reference proteome</keyword>
<dbReference type="InterPro" id="IPR052021">
    <property type="entry name" value="Type-I_RS_S_subunit"/>
</dbReference>
<dbReference type="PANTHER" id="PTHR30408">
    <property type="entry name" value="TYPE-1 RESTRICTION ENZYME ECOKI SPECIFICITY PROTEIN"/>
    <property type="match status" value="1"/>
</dbReference>
<dbReference type="GO" id="GO:0003677">
    <property type="term" value="F:DNA binding"/>
    <property type="evidence" value="ECO:0007669"/>
    <property type="project" value="UniProtKB-KW"/>
</dbReference>
<dbReference type="Gene3D" id="3.90.220.20">
    <property type="entry name" value="DNA methylase specificity domains"/>
    <property type="match status" value="2"/>
</dbReference>
<dbReference type="Proteomes" id="UP000539313">
    <property type="component" value="Unassembled WGS sequence"/>
</dbReference>
<dbReference type="RefSeq" id="WP_182703585.1">
    <property type="nucleotide sequence ID" value="NZ_JACJII010000001.1"/>
</dbReference>